<feature type="transmembrane region" description="Helical" evidence="1">
    <location>
        <begin position="350"/>
        <end position="379"/>
    </location>
</feature>
<keyword evidence="1" id="KW-0472">Membrane</keyword>
<dbReference type="EMBL" id="PGCK01000001">
    <property type="protein sequence ID" value="MCD1293716.1"/>
    <property type="molecule type" value="Genomic_DNA"/>
</dbReference>
<evidence type="ECO:0008006" key="4">
    <source>
        <dbReference type="Google" id="ProtNLM"/>
    </source>
</evidence>
<protein>
    <recommendedName>
        <fullName evidence="4">DUF2206 domain-containing protein</fullName>
    </recommendedName>
</protein>
<evidence type="ECO:0000313" key="3">
    <source>
        <dbReference type="Proteomes" id="UP001320159"/>
    </source>
</evidence>
<feature type="transmembrane region" description="Helical" evidence="1">
    <location>
        <begin position="461"/>
        <end position="489"/>
    </location>
</feature>
<feature type="transmembrane region" description="Helical" evidence="1">
    <location>
        <begin position="193"/>
        <end position="212"/>
    </location>
</feature>
<keyword evidence="3" id="KW-1185">Reference proteome</keyword>
<dbReference type="RefSeq" id="WP_230739890.1">
    <property type="nucleotide sequence ID" value="NZ_PGCK01000001.1"/>
</dbReference>
<feature type="transmembrane region" description="Helical" evidence="1">
    <location>
        <begin position="271"/>
        <end position="291"/>
    </location>
</feature>
<dbReference type="Proteomes" id="UP001320159">
    <property type="component" value="Unassembled WGS sequence"/>
</dbReference>
<dbReference type="AlphaFoldDB" id="A0AAP2RA22"/>
<feature type="transmembrane region" description="Helical" evidence="1">
    <location>
        <begin position="557"/>
        <end position="577"/>
    </location>
</feature>
<feature type="transmembrane region" description="Helical" evidence="1">
    <location>
        <begin position="320"/>
        <end position="338"/>
    </location>
</feature>
<feature type="transmembrane region" description="Helical" evidence="1">
    <location>
        <begin position="245"/>
        <end position="264"/>
    </location>
</feature>
<feature type="transmembrane region" description="Helical" evidence="1">
    <location>
        <begin position="528"/>
        <end position="545"/>
    </location>
</feature>
<gene>
    <name evidence="2" type="ORF">CUJ83_01735</name>
</gene>
<reference evidence="2 3" key="1">
    <citation type="submission" date="2017-11" db="EMBL/GenBank/DDBJ databases">
        <title>Isolation and Characterization of Family Methanocellaceae Species from Potential Methane Hydrate Area Offshore Southwestern Taiwan.</title>
        <authorList>
            <person name="Zhang W.-L."/>
            <person name="Chen W.-C."/>
            <person name="Lai M.-C."/>
            <person name="Chen S.-C."/>
        </authorList>
    </citation>
    <scope>NUCLEOTIDE SEQUENCE [LARGE SCALE GENOMIC DNA]</scope>
    <source>
        <strain evidence="2 3">CWC-04</strain>
    </source>
</reference>
<keyword evidence="1" id="KW-0812">Transmembrane</keyword>
<feature type="transmembrane region" description="Helical" evidence="1">
    <location>
        <begin position="167"/>
        <end position="186"/>
    </location>
</feature>
<dbReference type="Pfam" id="PF09971">
    <property type="entry name" value="DUF2206"/>
    <property type="match status" value="1"/>
</dbReference>
<feature type="transmembrane region" description="Helical" evidence="1">
    <location>
        <begin position="297"/>
        <end position="315"/>
    </location>
</feature>
<evidence type="ECO:0000313" key="2">
    <source>
        <dbReference type="EMBL" id="MCD1293716.1"/>
    </source>
</evidence>
<keyword evidence="1" id="KW-1133">Transmembrane helix</keyword>
<name>A0AAP2RA22_9EURY</name>
<proteinExistence type="predicted"/>
<feature type="transmembrane region" description="Helical" evidence="1">
    <location>
        <begin position="28"/>
        <end position="50"/>
    </location>
</feature>
<dbReference type="InterPro" id="IPR018701">
    <property type="entry name" value="DUF2206_membrane"/>
</dbReference>
<sequence>MPRFWRFAIFVLLMQAFASVAILTDMPLARQILGFVCFVFMLGLVTIPLLKLKKISKGEILIFSTGIGLVGIMVIGFIVNSLYPFIEAPLSTIPMLVALNLYMAGAVLYGLITKADSPLDIIPPETADEDEEINKIGLKEIIYWALIIAFPAMAIAGTWIINTSSSNIVLMAMILLVGITFIALLLDKKAPDGLLSLFILSASASLLFMYSLRSFYLLGFDIHGEYYAFEMTLANFHWSIENYNHIYNTCLSITILPTVLFSLLNIPGEYIYKLIFQILFSIMPFAVYLFFKDKTGTRIAFLSAFFMMSHFMFIYQMPSLLRQEISILLFILAMYILFTDRIKDKGGYALFTIFSAGTVVSHYTTSFIFVVLLLGTLFLSKYMQLNRINFDRNITGKLALGVILMVLIWHGLITKITLAAAVNFLIYSLQSLNSVIIGNDVPSASSAGIRLDNSIESMIPVIISGGISTLSKLFVAIGVIYVTASALLFKYNQMNRDEMPSFLKRLSRDDLYRFFNLNEKWARFGTEYLLASIFLLLLLFISILVPFVSQGYNFERLYMQSLVFLAPMCVLGVLAIIRSLRLNLSIRHVTTFTAIIIVIFFLGQTGFTYEVFGVDESISLNADTDGGYLVYPQEIQSATWLESSEMPSSVFADNYASLRLWSYAGIPRGYGYDRGVYPMDTQHLSFHGAKNELINSYVYLSHYNVDTGLIFDGYDSSNRGRAELEDFVLLNKMDIVYDNGGSAVLKTSGRYL</sequence>
<accession>A0AAP2RA22</accession>
<feature type="transmembrane region" description="Helical" evidence="1">
    <location>
        <begin position="589"/>
        <end position="609"/>
    </location>
</feature>
<comment type="caution">
    <text evidence="2">The sequence shown here is derived from an EMBL/GenBank/DDBJ whole genome shotgun (WGS) entry which is preliminary data.</text>
</comment>
<organism evidence="2 3">
    <name type="scientific">Methanooceanicella nereidis</name>
    <dbReference type="NCBI Taxonomy" id="2052831"/>
    <lineage>
        <taxon>Archaea</taxon>
        <taxon>Methanobacteriati</taxon>
        <taxon>Methanobacteriota</taxon>
        <taxon>Stenosarchaea group</taxon>
        <taxon>Methanomicrobia</taxon>
        <taxon>Methanocellales</taxon>
        <taxon>Methanocellaceae</taxon>
        <taxon>Methanooceanicella</taxon>
    </lineage>
</organism>
<feature type="transmembrane region" description="Helical" evidence="1">
    <location>
        <begin position="62"/>
        <end position="86"/>
    </location>
</feature>
<feature type="transmembrane region" description="Helical" evidence="1">
    <location>
        <begin position="400"/>
        <end position="426"/>
    </location>
</feature>
<feature type="transmembrane region" description="Helical" evidence="1">
    <location>
        <begin position="92"/>
        <end position="112"/>
    </location>
</feature>
<evidence type="ECO:0000256" key="1">
    <source>
        <dbReference type="SAM" id="Phobius"/>
    </source>
</evidence>
<feature type="transmembrane region" description="Helical" evidence="1">
    <location>
        <begin position="141"/>
        <end position="161"/>
    </location>
</feature>